<dbReference type="EMBL" id="VCAU01000021">
    <property type="protein sequence ID" value="KAF9891143.1"/>
    <property type="molecule type" value="Genomic_DNA"/>
</dbReference>
<keyword evidence="3" id="KW-1185">Reference proteome</keyword>
<reference evidence="2" key="2">
    <citation type="submission" date="2020-02" db="EMBL/GenBank/DDBJ databases">
        <authorList>
            <person name="Gilchrist C.L.M."/>
            <person name="Chooi Y.-H."/>
        </authorList>
    </citation>
    <scope>NUCLEOTIDE SEQUENCE</scope>
    <source>
        <strain evidence="2">MST-FP2251</strain>
    </source>
</reference>
<evidence type="ECO:0000313" key="2">
    <source>
        <dbReference type="EMBL" id="KAF9891143.1"/>
    </source>
</evidence>
<organism evidence="2 3">
    <name type="scientific">Aspergillus nanangensis</name>
    <dbReference type="NCBI Taxonomy" id="2582783"/>
    <lineage>
        <taxon>Eukaryota</taxon>
        <taxon>Fungi</taxon>
        <taxon>Dikarya</taxon>
        <taxon>Ascomycota</taxon>
        <taxon>Pezizomycotina</taxon>
        <taxon>Eurotiomycetes</taxon>
        <taxon>Eurotiomycetidae</taxon>
        <taxon>Eurotiales</taxon>
        <taxon>Aspergillaceae</taxon>
        <taxon>Aspergillus</taxon>
        <taxon>Aspergillus subgen. Circumdati</taxon>
    </lineage>
</organism>
<dbReference type="AlphaFoldDB" id="A0AAD4CRL4"/>
<keyword evidence="1" id="KW-0732">Signal</keyword>
<evidence type="ECO:0000313" key="3">
    <source>
        <dbReference type="Proteomes" id="UP001194746"/>
    </source>
</evidence>
<dbReference type="Proteomes" id="UP001194746">
    <property type="component" value="Unassembled WGS sequence"/>
</dbReference>
<reference evidence="2" key="1">
    <citation type="journal article" date="2019" name="Beilstein J. Org. Chem.">
        <title>Nanangenines: drimane sesquiterpenoids as the dominant metabolite cohort of a novel Australian fungus, Aspergillus nanangensis.</title>
        <authorList>
            <person name="Lacey H.J."/>
            <person name="Gilchrist C.L.M."/>
            <person name="Crombie A."/>
            <person name="Kalaitzis J.A."/>
            <person name="Vuong D."/>
            <person name="Rutledge P.J."/>
            <person name="Turner P."/>
            <person name="Pitt J.I."/>
            <person name="Lacey E."/>
            <person name="Chooi Y.H."/>
            <person name="Piggott A.M."/>
        </authorList>
    </citation>
    <scope>NUCLEOTIDE SEQUENCE</scope>
    <source>
        <strain evidence="2">MST-FP2251</strain>
    </source>
</reference>
<feature type="signal peptide" evidence="1">
    <location>
        <begin position="1"/>
        <end position="22"/>
    </location>
</feature>
<feature type="chain" id="PRO_5042201516" evidence="1">
    <location>
        <begin position="23"/>
        <end position="84"/>
    </location>
</feature>
<proteinExistence type="predicted"/>
<name>A0AAD4CRL4_ASPNN</name>
<accession>A0AAD4CRL4</accession>
<protein>
    <submittedName>
        <fullName evidence="2">Uncharacterized protein</fullName>
    </submittedName>
</protein>
<evidence type="ECO:0000256" key="1">
    <source>
        <dbReference type="SAM" id="SignalP"/>
    </source>
</evidence>
<gene>
    <name evidence="2" type="ORF">FE257_005079</name>
</gene>
<dbReference type="Pfam" id="PF10906">
    <property type="entry name" value="Mrx7"/>
    <property type="match status" value="1"/>
</dbReference>
<sequence>MVFGKWFWIRTVEVWLTARLLASPSFHRLVGRVHQKVQHFRHGIPPEEMGGTNIDNNGPGLKKFVDYFREEIKDQFKGKPPNKF</sequence>
<dbReference type="InterPro" id="IPR020301">
    <property type="entry name" value="Mrx7"/>
</dbReference>
<comment type="caution">
    <text evidence="2">The sequence shown here is derived from an EMBL/GenBank/DDBJ whole genome shotgun (WGS) entry which is preliminary data.</text>
</comment>